<keyword evidence="7" id="KW-0653">Protein transport</keyword>
<comment type="similarity">
    <text evidence="2 7">Belongs to the ExbD/TolR family.</text>
</comment>
<evidence type="ECO:0000256" key="7">
    <source>
        <dbReference type="RuleBase" id="RU003879"/>
    </source>
</evidence>
<dbReference type="eggNOG" id="COG0848">
    <property type="taxonomic scope" value="Bacteria"/>
</dbReference>
<evidence type="ECO:0000256" key="4">
    <source>
        <dbReference type="ARBA" id="ARBA00022692"/>
    </source>
</evidence>
<keyword evidence="7" id="KW-0813">Transport</keyword>
<dbReference type="PATRIC" id="fig|1122985.7.peg.433"/>
<dbReference type="GO" id="GO:0015031">
    <property type="term" value="P:protein transport"/>
    <property type="evidence" value="ECO:0007669"/>
    <property type="project" value="UniProtKB-KW"/>
</dbReference>
<sequence>MFARRKRTVPQLNATSTADISFMLLIFFLVTTSMDLDKGLARKLPPMEKDKQEESIVNKENIIKVYITGDNKIVVDDVPSTLEELKSKLKSFVARRGRNHLIQLQASENANYDTYFHVQDVIVSTFNLLKNQLAVKMYRHPYTLCSAEEKDEVNRLMPQRLVESFDNKKSNAPEL</sequence>
<name>A0A069QN31_HOYLO</name>
<dbReference type="Proteomes" id="UP000027442">
    <property type="component" value="Unassembled WGS sequence"/>
</dbReference>
<evidence type="ECO:0000256" key="6">
    <source>
        <dbReference type="ARBA" id="ARBA00023136"/>
    </source>
</evidence>
<accession>A0A069QN31</accession>
<organism evidence="9 10">
    <name type="scientific">Hoylesella loescheii DSM 19665 = JCM 12249 = ATCC 15930</name>
    <dbReference type="NCBI Taxonomy" id="1122985"/>
    <lineage>
        <taxon>Bacteria</taxon>
        <taxon>Pseudomonadati</taxon>
        <taxon>Bacteroidota</taxon>
        <taxon>Bacteroidia</taxon>
        <taxon>Bacteroidales</taxon>
        <taxon>Prevotellaceae</taxon>
        <taxon>Hoylesella</taxon>
    </lineage>
</organism>
<reference evidence="9 10" key="1">
    <citation type="submission" date="2013-08" db="EMBL/GenBank/DDBJ databases">
        <authorList>
            <person name="Weinstock G."/>
            <person name="Sodergren E."/>
            <person name="Wylie T."/>
            <person name="Fulton L."/>
            <person name="Fulton R."/>
            <person name="Fronick C."/>
            <person name="O'Laughlin M."/>
            <person name="Godfrey J."/>
            <person name="Miner T."/>
            <person name="Herter B."/>
            <person name="Appelbaum E."/>
            <person name="Cordes M."/>
            <person name="Lek S."/>
            <person name="Wollam A."/>
            <person name="Pepin K.H."/>
            <person name="Palsikar V.B."/>
            <person name="Mitreva M."/>
            <person name="Wilson R.K."/>
        </authorList>
    </citation>
    <scope>NUCLEOTIDE SEQUENCE [LARGE SCALE GENOMIC DNA]</scope>
    <source>
        <strain evidence="9 10">ATCC 15930</strain>
    </source>
</reference>
<evidence type="ECO:0000256" key="3">
    <source>
        <dbReference type="ARBA" id="ARBA00022475"/>
    </source>
</evidence>
<keyword evidence="6 8" id="KW-0472">Membrane</keyword>
<evidence type="ECO:0000256" key="2">
    <source>
        <dbReference type="ARBA" id="ARBA00005811"/>
    </source>
</evidence>
<evidence type="ECO:0000256" key="8">
    <source>
        <dbReference type="SAM" id="Phobius"/>
    </source>
</evidence>
<keyword evidence="10" id="KW-1185">Reference proteome</keyword>
<dbReference type="EMBL" id="JNGW01000015">
    <property type="protein sequence ID" value="KDR53439.1"/>
    <property type="molecule type" value="Genomic_DNA"/>
</dbReference>
<dbReference type="RefSeq" id="WP_018966287.1">
    <property type="nucleotide sequence ID" value="NZ_KB899210.1"/>
</dbReference>
<evidence type="ECO:0000313" key="9">
    <source>
        <dbReference type="EMBL" id="KDR53439.1"/>
    </source>
</evidence>
<evidence type="ECO:0000313" key="10">
    <source>
        <dbReference type="Proteomes" id="UP000027442"/>
    </source>
</evidence>
<feature type="transmembrane region" description="Helical" evidence="8">
    <location>
        <begin position="12"/>
        <end position="30"/>
    </location>
</feature>
<comment type="caution">
    <text evidence="9">The sequence shown here is derived from an EMBL/GenBank/DDBJ whole genome shotgun (WGS) entry which is preliminary data.</text>
</comment>
<keyword evidence="5 8" id="KW-1133">Transmembrane helix</keyword>
<dbReference type="AlphaFoldDB" id="A0A069QN31"/>
<protein>
    <submittedName>
        <fullName evidence="9">Transport energizing protein, ExbD/TolR family</fullName>
    </submittedName>
</protein>
<dbReference type="PANTHER" id="PTHR30558">
    <property type="entry name" value="EXBD MEMBRANE COMPONENT OF PMF-DRIVEN MACROMOLECULE IMPORT SYSTEM"/>
    <property type="match status" value="1"/>
</dbReference>
<dbReference type="GO" id="GO:0005886">
    <property type="term" value="C:plasma membrane"/>
    <property type="evidence" value="ECO:0007669"/>
    <property type="project" value="UniProtKB-SubCell"/>
</dbReference>
<evidence type="ECO:0000256" key="5">
    <source>
        <dbReference type="ARBA" id="ARBA00022989"/>
    </source>
</evidence>
<dbReference type="GO" id="GO:0022857">
    <property type="term" value="F:transmembrane transporter activity"/>
    <property type="evidence" value="ECO:0007669"/>
    <property type="project" value="InterPro"/>
</dbReference>
<dbReference type="Pfam" id="PF02472">
    <property type="entry name" value="ExbD"/>
    <property type="match status" value="1"/>
</dbReference>
<dbReference type="HOGENOM" id="CLU_114443_1_0_10"/>
<proteinExistence type="inferred from homology"/>
<dbReference type="InterPro" id="IPR003400">
    <property type="entry name" value="ExbD"/>
</dbReference>
<dbReference type="PANTHER" id="PTHR30558:SF3">
    <property type="entry name" value="BIOPOLYMER TRANSPORT PROTEIN EXBD-RELATED"/>
    <property type="match status" value="1"/>
</dbReference>
<evidence type="ECO:0000256" key="1">
    <source>
        <dbReference type="ARBA" id="ARBA00004162"/>
    </source>
</evidence>
<keyword evidence="3" id="KW-1003">Cell membrane</keyword>
<keyword evidence="4 7" id="KW-0812">Transmembrane</keyword>
<gene>
    <name evidence="9" type="ORF">HMPREF1991_00414</name>
</gene>
<comment type="subcellular location">
    <subcellularLocation>
        <location evidence="1">Cell membrane</location>
        <topology evidence="1">Single-pass membrane protein</topology>
    </subcellularLocation>
    <subcellularLocation>
        <location evidence="7">Cell membrane</location>
        <topology evidence="7">Single-pass type II membrane protein</topology>
    </subcellularLocation>
</comment>